<feature type="signal peptide" evidence="5">
    <location>
        <begin position="1"/>
        <end position="40"/>
    </location>
</feature>
<proteinExistence type="predicted"/>
<keyword evidence="3" id="KW-0119">Carbohydrate metabolism</keyword>
<feature type="chain" id="PRO_5046732446" description="Fibronectin type-III domain-containing protein" evidence="5">
    <location>
        <begin position="41"/>
        <end position="768"/>
    </location>
</feature>
<keyword evidence="2" id="KW-0378">Hydrolase</keyword>
<dbReference type="PANTHER" id="PTHR46708">
    <property type="entry name" value="TENASCIN"/>
    <property type="match status" value="1"/>
</dbReference>
<evidence type="ECO:0000256" key="2">
    <source>
        <dbReference type="ARBA" id="ARBA00023295"/>
    </source>
</evidence>
<evidence type="ECO:0000256" key="3">
    <source>
        <dbReference type="ARBA" id="ARBA00023326"/>
    </source>
</evidence>
<feature type="domain" description="Fibronectin type-III" evidence="6">
    <location>
        <begin position="256"/>
        <end position="352"/>
    </location>
</feature>
<accession>A0ABP5V2M8</accession>
<dbReference type="Gene3D" id="2.60.40.10">
    <property type="entry name" value="Immunoglobulins"/>
    <property type="match status" value="4"/>
</dbReference>
<dbReference type="SUPFAM" id="SSF89372">
    <property type="entry name" value="Fucose-specific lectin"/>
    <property type="match status" value="1"/>
</dbReference>
<dbReference type="InterPro" id="IPR003961">
    <property type="entry name" value="FN3_dom"/>
</dbReference>
<reference evidence="8" key="1">
    <citation type="journal article" date="2019" name="Int. J. Syst. Evol. Microbiol.">
        <title>The Global Catalogue of Microorganisms (GCM) 10K type strain sequencing project: providing services to taxonomists for standard genome sequencing and annotation.</title>
        <authorList>
            <consortium name="The Broad Institute Genomics Platform"/>
            <consortium name="The Broad Institute Genome Sequencing Center for Infectious Disease"/>
            <person name="Wu L."/>
            <person name="Ma J."/>
        </authorList>
    </citation>
    <scope>NUCLEOTIDE SEQUENCE [LARGE SCALE GENOMIC DNA]</scope>
    <source>
        <strain evidence="8">JCM 3272</strain>
    </source>
</reference>
<dbReference type="Proteomes" id="UP001501444">
    <property type="component" value="Unassembled WGS sequence"/>
</dbReference>
<dbReference type="SUPFAM" id="SSF49265">
    <property type="entry name" value="Fibronectin type III"/>
    <property type="match status" value="3"/>
</dbReference>
<keyword evidence="5" id="KW-0732">Signal</keyword>
<feature type="domain" description="Fibronectin type-III" evidence="6">
    <location>
        <begin position="154"/>
        <end position="251"/>
    </location>
</feature>
<evidence type="ECO:0000256" key="1">
    <source>
        <dbReference type="ARBA" id="ARBA00022737"/>
    </source>
</evidence>
<dbReference type="Pfam" id="PF26607">
    <property type="entry name" value="DUF8189"/>
    <property type="match status" value="1"/>
</dbReference>
<sequence length="768" mass="76765">MIDVCKSRDRRAGPRRGLLGSASALAMVGVSLAVAQPAFATGGAITGMTITSDPTVTTSPTQSGRRLDVTVNPTAADGTPATMGFDHFHIAAVSGSATIAVCDTVNGQPNTCVLTPLVAGTAYKIVAQAIKSDNSVALTQNLDPGATTTPKLSPPTGVTAEATGTSGDVKVSWTPDPNVGGSTVARYTASAFLGSSTAQATCQTTDGTTNNCTIHGLVNGAAYNFGVVANGSTAAADSEATDASGVSAIPGVGSGAPTDALATVDVGSGDGIVTWTPPADTTGVTYVTSISPITGLPPNEETCTSGGTAPIALCSNLVSGTNYTISVKALKNGVLSAAATAAVRPTTIVPDDPATVTATAGDAQVTATWTAPAADNGVTVKGYRAIAVLHAAPTVPVAACNTTTALTCDIKGLTNGSLYDVSVVSYGSTGTQSSALGLAAASSVTPAVQPKPGAPTVTTPAQSDITSTTAAISWTPAGAVNGAAVQYYTATAAPKASGSAANTGSADASNPSCTAVAPNTSCTISGLLPGTQYTVTVVAYASATSYSTAGTITLTTPGSSVPGGGGMSGPIVTNRNGLSQMFARGGDSNLWTNVRDANGNWGQWTSLGGLIGSEPVAVLNGTGASARLQVFVLGFADHAVWYKLQNANDSGFGPWTQVDGSRWISKIELTKNKAGTVQVFGRGADGNLYYTVQTSATDPSAWQNWVSLGGLIASDPVVAQWDDGTLEVFVVGAGDGQIWHRWQARAGDNTSWAWWTHVAPSAAQNVGL</sequence>
<feature type="domain" description="Fibronectin type-III" evidence="6">
    <location>
        <begin position="454"/>
        <end position="558"/>
    </location>
</feature>
<gene>
    <name evidence="7" type="ORF">GCM10010170_103800</name>
</gene>
<dbReference type="PANTHER" id="PTHR46708:SF2">
    <property type="entry name" value="FIBRONECTIN TYPE-III DOMAIN-CONTAINING PROTEIN"/>
    <property type="match status" value="1"/>
</dbReference>
<dbReference type="PROSITE" id="PS50853">
    <property type="entry name" value="FN3"/>
    <property type="match status" value="3"/>
</dbReference>
<evidence type="ECO:0000259" key="6">
    <source>
        <dbReference type="PROSITE" id="PS50853"/>
    </source>
</evidence>
<comment type="caution">
    <text evidence="7">The sequence shown here is derived from an EMBL/GenBank/DDBJ whole genome shotgun (WGS) entry which is preliminary data.</text>
</comment>
<evidence type="ECO:0000256" key="4">
    <source>
        <dbReference type="SAM" id="MobiDB-lite"/>
    </source>
</evidence>
<feature type="region of interest" description="Disordered" evidence="4">
    <location>
        <begin position="145"/>
        <end position="167"/>
    </location>
</feature>
<evidence type="ECO:0000313" key="7">
    <source>
        <dbReference type="EMBL" id="GAA2391433.1"/>
    </source>
</evidence>
<dbReference type="Pfam" id="PF00041">
    <property type="entry name" value="fn3"/>
    <property type="match status" value="2"/>
</dbReference>
<dbReference type="InterPro" id="IPR058502">
    <property type="entry name" value="PLL-like_beta-prop"/>
</dbReference>
<evidence type="ECO:0000256" key="5">
    <source>
        <dbReference type="SAM" id="SignalP"/>
    </source>
</evidence>
<dbReference type="EMBL" id="BAAARV010000124">
    <property type="protein sequence ID" value="GAA2391433.1"/>
    <property type="molecule type" value="Genomic_DNA"/>
</dbReference>
<protein>
    <recommendedName>
        <fullName evidence="6">Fibronectin type-III domain-containing protein</fullName>
    </recommendedName>
</protein>
<name>A0ABP5V2M8_9ACTN</name>
<dbReference type="CDD" id="cd00063">
    <property type="entry name" value="FN3"/>
    <property type="match status" value="2"/>
</dbReference>
<keyword evidence="2" id="KW-0326">Glycosidase</keyword>
<dbReference type="SMART" id="SM00060">
    <property type="entry name" value="FN3"/>
    <property type="match status" value="4"/>
</dbReference>
<dbReference type="InterPro" id="IPR013783">
    <property type="entry name" value="Ig-like_fold"/>
</dbReference>
<keyword evidence="1" id="KW-0677">Repeat</keyword>
<organism evidence="7 8">
    <name type="scientific">Dactylosporangium salmoneum</name>
    <dbReference type="NCBI Taxonomy" id="53361"/>
    <lineage>
        <taxon>Bacteria</taxon>
        <taxon>Bacillati</taxon>
        <taxon>Actinomycetota</taxon>
        <taxon>Actinomycetes</taxon>
        <taxon>Micromonosporales</taxon>
        <taxon>Micromonosporaceae</taxon>
        <taxon>Dactylosporangium</taxon>
    </lineage>
</organism>
<evidence type="ECO:0000313" key="8">
    <source>
        <dbReference type="Proteomes" id="UP001501444"/>
    </source>
</evidence>
<keyword evidence="3" id="KW-0624">Polysaccharide degradation</keyword>
<keyword evidence="8" id="KW-1185">Reference proteome</keyword>
<dbReference type="InterPro" id="IPR050991">
    <property type="entry name" value="ECM_Regulatory_Proteins"/>
</dbReference>
<dbReference type="InterPro" id="IPR036116">
    <property type="entry name" value="FN3_sf"/>
</dbReference>